<name>A0A9D1TQG8_9BACT</name>
<dbReference type="EMBL" id="DXHV01000051">
    <property type="protein sequence ID" value="HIW00471.1"/>
    <property type="molecule type" value="Genomic_DNA"/>
</dbReference>
<dbReference type="InterPro" id="IPR002765">
    <property type="entry name" value="UPF0145_YbjQ-like"/>
</dbReference>
<evidence type="ECO:0000313" key="2">
    <source>
        <dbReference type="EMBL" id="HIW00471.1"/>
    </source>
</evidence>
<evidence type="ECO:0000256" key="1">
    <source>
        <dbReference type="ARBA" id="ARBA00010751"/>
    </source>
</evidence>
<comment type="similarity">
    <text evidence="1">Belongs to the UPF0145 family.</text>
</comment>
<dbReference type="Gene3D" id="3.30.110.70">
    <property type="entry name" value="Hypothetical protein apc22750. Chain B"/>
    <property type="match status" value="1"/>
</dbReference>
<reference evidence="2" key="2">
    <citation type="submission" date="2021-04" db="EMBL/GenBank/DDBJ databases">
        <authorList>
            <person name="Gilroy R."/>
        </authorList>
    </citation>
    <scope>NUCLEOTIDE SEQUENCE</scope>
    <source>
        <strain evidence="2">ChiHecec2B26-446</strain>
    </source>
</reference>
<evidence type="ECO:0000313" key="3">
    <source>
        <dbReference type="Proteomes" id="UP000886752"/>
    </source>
</evidence>
<dbReference type="Pfam" id="PF01906">
    <property type="entry name" value="YbjQ_1"/>
    <property type="match status" value="1"/>
</dbReference>
<dbReference type="SUPFAM" id="SSF117782">
    <property type="entry name" value="YbjQ-like"/>
    <property type="match status" value="1"/>
</dbReference>
<reference evidence="2" key="1">
    <citation type="journal article" date="2021" name="PeerJ">
        <title>Extensive microbial diversity within the chicken gut microbiome revealed by metagenomics and culture.</title>
        <authorList>
            <person name="Gilroy R."/>
            <person name="Ravi A."/>
            <person name="Getino M."/>
            <person name="Pursley I."/>
            <person name="Horton D.L."/>
            <person name="Alikhan N.F."/>
            <person name="Baker D."/>
            <person name="Gharbi K."/>
            <person name="Hall N."/>
            <person name="Watson M."/>
            <person name="Adriaenssens E.M."/>
            <person name="Foster-Nyarko E."/>
            <person name="Jarju S."/>
            <person name="Secka A."/>
            <person name="Antonio M."/>
            <person name="Oren A."/>
            <person name="Chaudhuri R.R."/>
            <person name="La Ragione R."/>
            <person name="Hildebrand F."/>
            <person name="Pallen M.J."/>
        </authorList>
    </citation>
    <scope>NUCLEOTIDE SEQUENCE</scope>
    <source>
        <strain evidence="2">ChiHecec2B26-446</strain>
    </source>
</reference>
<comment type="caution">
    <text evidence="2">The sequence shown here is derived from an EMBL/GenBank/DDBJ whole genome shotgun (WGS) entry which is preliminary data.</text>
</comment>
<organism evidence="2 3">
    <name type="scientific">Candidatus Desulfovibrio intestinipullorum</name>
    <dbReference type="NCBI Taxonomy" id="2838536"/>
    <lineage>
        <taxon>Bacteria</taxon>
        <taxon>Pseudomonadati</taxon>
        <taxon>Thermodesulfobacteriota</taxon>
        <taxon>Desulfovibrionia</taxon>
        <taxon>Desulfovibrionales</taxon>
        <taxon>Desulfovibrionaceae</taxon>
        <taxon>Desulfovibrio</taxon>
    </lineage>
</organism>
<dbReference type="Proteomes" id="UP000886752">
    <property type="component" value="Unassembled WGS sequence"/>
</dbReference>
<dbReference type="AlphaFoldDB" id="A0A9D1TQG8"/>
<gene>
    <name evidence="2" type="ORF">H9894_04705</name>
</gene>
<proteinExistence type="inferred from homology"/>
<accession>A0A9D1TQG8</accession>
<dbReference type="InterPro" id="IPR035439">
    <property type="entry name" value="UPF0145_dom_sf"/>
</dbReference>
<protein>
    <submittedName>
        <fullName evidence="2">Heavy metal-binding domain-containing protein</fullName>
    </submittedName>
</protein>
<sequence>MLLEGKLAKNLKYCFKFFSYLKKARAAEEAAMTMMKVDAIRKGADAIYCVRVNLAEATSGNGMIMVSVQGAATLSAVPDQKILEVAKLLPQ</sequence>